<dbReference type="NCBIfam" id="NF042913">
    <property type="entry name" value="CyRepA1"/>
    <property type="match status" value="1"/>
</dbReference>
<dbReference type="RefSeq" id="WP_002713872.1">
    <property type="nucleotide sequence ID" value="NZ_KB375281.1"/>
</dbReference>
<dbReference type="EMBL" id="AGWY01000012">
    <property type="protein sequence ID" value="EKS33882.1"/>
    <property type="molecule type" value="Genomic_DNA"/>
</dbReference>
<accession>K8NU88</accession>
<name>K8NU88_9BRAD</name>
<reference evidence="1 2" key="1">
    <citation type="submission" date="2012-04" db="EMBL/GenBank/DDBJ databases">
        <title>The Genome Sequence of Afipia clevelandensis ATCC 49720.</title>
        <authorList>
            <consortium name="The Broad Institute Genome Sequencing Platform"/>
            <person name="Earl A."/>
            <person name="Ward D."/>
            <person name="Feldgarden M."/>
            <person name="Gevers D."/>
            <person name="Huys G."/>
            <person name="Walker B."/>
            <person name="Young S.K."/>
            <person name="Zeng Q."/>
            <person name="Gargeya S."/>
            <person name="Fitzgerald M."/>
            <person name="Haas B."/>
            <person name="Abouelleil A."/>
            <person name="Alvarado L."/>
            <person name="Arachchi H.M."/>
            <person name="Berlin A."/>
            <person name="Chapman S.B."/>
            <person name="Goldberg J."/>
            <person name="Griggs A."/>
            <person name="Gujja S."/>
            <person name="Hansen M."/>
            <person name="Howarth C."/>
            <person name="Imamovic A."/>
            <person name="Larimer J."/>
            <person name="McCowen C."/>
            <person name="Montmayeur A."/>
            <person name="Murphy C."/>
            <person name="Neiman D."/>
            <person name="Pearson M."/>
            <person name="Priest M."/>
            <person name="Roberts A."/>
            <person name="Saif S."/>
            <person name="Shea T."/>
            <person name="Sisk P."/>
            <person name="Sykes S."/>
            <person name="Wortman J."/>
            <person name="Nusbaum C."/>
            <person name="Birren B."/>
        </authorList>
    </citation>
    <scope>NUCLEOTIDE SEQUENCE [LARGE SCALE GENOMIC DNA]</scope>
    <source>
        <strain evidence="1 2">ATCC 49720</strain>
    </source>
</reference>
<comment type="caution">
    <text evidence="1">The sequence shown here is derived from an EMBL/GenBank/DDBJ whole genome shotgun (WGS) entry which is preliminary data.</text>
</comment>
<evidence type="ECO:0000313" key="2">
    <source>
        <dbReference type="Proteomes" id="UP000001095"/>
    </source>
</evidence>
<dbReference type="PATRIC" id="fig|883079.3.peg.3067"/>
<organism evidence="1 2">
    <name type="scientific">Afipia clevelandensis ATCC 49720</name>
    <dbReference type="NCBI Taxonomy" id="883079"/>
    <lineage>
        <taxon>Bacteria</taxon>
        <taxon>Pseudomonadati</taxon>
        <taxon>Pseudomonadota</taxon>
        <taxon>Alphaproteobacteria</taxon>
        <taxon>Hyphomicrobiales</taxon>
        <taxon>Nitrobacteraceae</taxon>
        <taxon>Afipia</taxon>
    </lineage>
</organism>
<dbReference type="InterPro" id="IPR027417">
    <property type="entry name" value="P-loop_NTPase"/>
</dbReference>
<keyword evidence="2" id="KW-1185">Reference proteome</keyword>
<dbReference type="OrthoDB" id="8255994at2"/>
<dbReference type="AlphaFoldDB" id="K8NU88"/>
<dbReference type="InterPro" id="IPR049996">
    <property type="entry name" value="Slr7037-like"/>
</dbReference>
<evidence type="ECO:0000313" key="1">
    <source>
        <dbReference type="EMBL" id="EKS33882.1"/>
    </source>
</evidence>
<proteinExistence type="predicted"/>
<gene>
    <name evidence="1" type="ORF">HMPREF9696_03002</name>
</gene>
<dbReference type="Proteomes" id="UP000001095">
    <property type="component" value="Unassembled WGS sequence"/>
</dbReference>
<dbReference type="HOGENOM" id="CLU_295063_0_0_5"/>
<dbReference type="SUPFAM" id="SSF52540">
    <property type="entry name" value="P-loop containing nucleoside triphosphate hydrolases"/>
    <property type="match status" value="1"/>
</dbReference>
<protein>
    <recommendedName>
        <fullName evidence="3">Replication origin-binding protein domain-containing protein</fullName>
    </recommendedName>
</protein>
<sequence>MSGSVLDRQLRLSINPKLINKNEADDASLFAKGWVNMAVTPRELAEYIDGGMAFSCELDGSRKASNFVASDVLAVDVDGTRTIDDALKDPFVQSHATILYTTPSHTAERHRFRLVFALARTIESARDMKAAYRSLALRLGGDLASTDAARLFYGSRGSNPQLLDKSLSTEVLDELIAQGLESDQYDSDKLGRTTTTSKLPVSPDRMIQLQNGEHRRFDEISVGATVHCPFHRDLNASAFIVESRAGTTGIHCSSCAQTFWPPNGRQGDDFSDFDRRVAEAEQYYSDMKDDLGPFTKMLLPSGVQYHEGLARSNIYRYESEYLKFPNPFPKGLVFIKSPKGTGKTELLKHELQDDKKSTLLIGHRTALIRQSCDRLGLQCYLDFTGALQEKRLGVCVDSLHRLKWLDHITPYQMQQKENLFERIIIDESEQVLSHFLSDTIDATTRHDLFEIFCAQLRHAKTIIALDADLGWLTFETLSKLAQPRQGTGFKESTLVLNDRKTAAPLQMFESREHMIGDLKQAVADGKRVFVTSNSKKLVSSLHEGLKETTEVGVRSILVTSDTTSDEGVKAFIADPAKLALDYDAILTSPSLGTGVDITFPGREAKIDVVYGFFEAGITTHFDFDQQIWRVRHPGAVRVWISPRRFNFDTAVDVVKREIQQKQLYKSVLATYDDDMRPIYHTDDPLIDMAALARSQQLASKNNLKRHFIAMKRRHGHIIEFVESDPAIASEGGALKAMGRLLADAAYRKRLVSAPPLDKEAFEDIEQRILDNDEIDVAERLSFARTRIERFYRQPLTDELIDQDDRGQLRERIVRYEGLMRFCRQAAEGMASLDLDKAEMFGLKTRFLRDERTVAKLLYHLLTDAGIFSNGRFLRDSIVTKLTLEPWMTKVAAEKPVIENMLGIEVRKDGGAGVSQLQAILGLIGLKLEQSGKTKAQSVAGGKTVYFYRLAADALNAIEAILKRRTEIGGWEFLNGHYG</sequence>
<evidence type="ECO:0008006" key="3">
    <source>
        <dbReference type="Google" id="ProtNLM"/>
    </source>
</evidence>